<keyword evidence="2" id="KW-1185">Reference proteome</keyword>
<sequence length="342" mass="36660">MNTSTSRTGLTVSADVLAGAAATAARFAPSILNTQPWRWRVHPDQLELFAEPRRHLRVTDPDGRLLILSCGTVLHHACLTLAAQGWAAQVIRTPSMSATAPLAVLHGFEPATVAPVTRQQEQAMRTRHTDRRPVSDQPIAPPVLRAITACAPGAVRLQILTAEQVLELAAAVSRADAMRGQDPLARGELNYWTSRPVTEGIGLPPQVLPDRPAQTTVAGRGFGHAGTLPTGPGHDRSATYALLYGHSDDPTGWLQAGETLSAIWLAATAMNVSVLPLSDVVAVPGTREALRRMLKPFDHPYLALRLGIADPMPGAPPRTPRLPAAHLVEALPPNVSCREERR</sequence>
<accession>A0A919MZ82</accession>
<name>A0A919MZ82_9ACTN</name>
<reference evidence="1" key="1">
    <citation type="submission" date="2021-01" db="EMBL/GenBank/DDBJ databases">
        <title>Whole genome shotgun sequence of Actinoplanes rishiriensis NBRC 108556.</title>
        <authorList>
            <person name="Komaki H."/>
            <person name="Tamura T."/>
        </authorList>
    </citation>
    <scope>NUCLEOTIDE SEQUENCE</scope>
    <source>
        <strain evidence="1">NBRC 108556</strain>
    </source>
</reference>
<evidence type="ECO:0000313" key="2">
    <source>
        <dbReference type="Proteomes" id="UP000636960"/>
    </source>
</evidence>
<dbReference type="PANTHER" id="PTHR23026:SF123">
    <property type="entry name" value="NAD(P)H NITROREDUCTASE RV3131-RELATED"/>
    <property type="match status" value="1"/>
</dbReference>
<dbReference type="InterPro" id="IPR050627">
    <property type="entry name" value="Nitroreductase/BluB"/>
</dbReference>
<dbReference type="PANTHER" id="PTHR23026">
    <property type="entry name" value="NADPH NITROREDUCTASE"/>
    <property type="match status" value="1"/>
</dbReference>
<protein>
    <submittedName>
        <fullName evidence="1">NAD(P)H nitroreductase</fullName>
    </submittedName>
</protein>
<proteinExistence type="predicted"/>
<comment type="caution">
    <text evidence="1">The sequence shown here is derived from an EMBL/GenBank/DDBJ whole genome shotgun (WGS) entry which is preliminary data.</text>
</comment>
<evidence type="ECO:0000313" key="1">
    <source>
        <dbReference type="EMBL" id="GIF01169.1"/>
    </source>
</evidence>
<dbReference type="Proteomes" id="UP000636960">
    <property type="component" value="Unassembled WGS sequence"/>
</dbReference>
<dbReference type="EMBL" id="BOMV01000099">
    <property type="protein sequence ID" value="GIF01169.1"/>
    <property type="molecule type" value="Genomic_DNA"/>
</dbReference>
<dbReference type="NCBIfam" id="NF047509">
    <property type="entry name" value="Rv3131_FMN_oxido"/>
    <property type="match status" value="1"/>
</dbReference>
<dbReference type="Gene3D" id="3.40.109.10">
    <property type="entry name" value="NADH Oxidase"/>
    <property type="match status" value="1"/>
</dbReference>
<gene>
    <name evidence="1" type="ORF">Ari01nite_86330</name>
</gene>
<dbReference type="GO" id="GO:0016491">
    <property type="term" value="F:oxidoreductase activity"/>
    <property type="evidence" value="ECO:0007669"/>
    <property type="project" value="InterPro"/>
</dbReference>
<organism evidence="1 2">
    <name type="scientific">Paractinoplanes rishiriensis</name>
    <dbReference type="NCBI Taxonomy" id="1050105"/>
    <lineage>
        <taxon>Bacteria</taxon>
        <taxon>Bacillati</taxon>
        <taxon>Actinomycetota</taxon>
        <taxon>Actinomycetes</taxon>
        <taxon>Micromonosporales</taxon>
        <taxon>Micromonosporaceae</taxon>
        <taxon>Paractinoplanes</taxon>
    </lineage>
</organism>
<dbReference type="SUPFAM" id="SSF55469">
    <property type="entry name" value="FMN-dependent nitroreductase-like"/>
    <property type="match status" value="2"/>
</dbReference>
<dbReference type="InterPro" id="IPR000415">
    <property type="entry name" value="Nitroreductase-like"/>
</dbReference>
<dbReference type="AlphaFoldDB" id="A0A919MZ82"/>